<accession>A0A9N8MDS6</accession>
<dbReference type="AlphaFoldDB" id="A0A9N8MDS6"/>
<comment type="caution">
    <text evidence="3">The sequence shown here is derived from an EMBL/GenBank/DDBJ whole genome shotgun (WGS) entry which is preliminary data.</text>
</comment>
<gene>
    <name evidence="3" type="ORF">JKILLFL_G6234</name>
</gene>
<dbReference type="Proteomes" id="UP000836404">
    <property type="component" value="Unassembled WGS sequence"/>
</dbReference>
<feature type="compositionally biased region" description="Polar residues" evidence="2">
    <location>
        <begin position="667"/>
        <end position="678"/>
    </location>
</feature>
<evidence type="ECO:0000256" key="1">
    <source>
        <dbReference type="SAM" id="Coils"/>
    </source>
</evidence>
<feature type="coiled-coil region" evidence="1">
    <location>
        <begin position="593"/>
        <end position="631"/>
    </location>
</feature>
<feature type="compositionally biased region" description="Polar residues" evidence="2">
    <location>
        <begin position="479"/>
        <end position="496"/>
    </location>
</feature>
<evidence type="ECO:0000313" key="3">
    <source>
        <dbReference type="EMBL" id="CAD6960271.1"/>
    </source>
</evidence>
<proteinExistence type="predicted"/>
<feature type="region of interest" description="Disordered" evidence="2">
    <location>
        <begin position="653"/>
        <end position="722"/>
    </location>
</feature>
<keyword evidence="4" id="KW-1185">Reference proteome</keyword>
<organism evidence="3 4">
    <name type="scientific">Tilletia laevis</name>
    <dbReference type="NCBI Taxonomy" id="157183"/>
    <lineage>
        <taxon>Eukaryota</taxon>
        <taxon>Fungi</taxon>
        <taxon>Dikarya</taxon>
        <taxon>Basidiomycota</taxon>
        <taxon>Ustilaginomycotina</taxon>
        <taxon>Exobasidiomycetes</taxon>
        <taxon>Tilletiales</taxon>
        <taxon>Tilletiaceae</taxon>
        <taxon>Tilletia</taxon>
    </lineage>
</organism>
<feature type="region of interest" description="Disordered" evidence="2">
    <location>
        <begin position="186"/>
        <end position="207"/>
    </location>
</feature>
<reference evidence="3 4" key="1">
    <citation type="submission" date="2020-10" db="EMBL/GenBank/DDBJ databases">
        <authorList>
            <person name="Sedaghatjoo S."/>
        </authorList>
    </citation>
    <scope>NUCLEOTIDE SEQUENCE [LARGE SCALE GENOMIC DNA]</scope>
    <source>
        <strain evidence="3 4">LLFL</strain>
    </source>
</reference>
<feature type="compositionally biased region" description="Polar residues" evidence="2">
    <location>
        <begin position="691"/>
        <end position="700"/>
    </location>
</feature>
<feature type="compositionally biased region" description="Acidic residues" evidence="2">
    <location>
        <begin position="311"/>
        <end position="332"/>
    </location>
</feature>
<feature type="region of interest" description="Disordered" evidence="2">
    <location>
        <begin position="295"/>
        <end position="334"/>
    </location>
</feature>
<evidence type="ECO:0000256" key="2">
    <source>
        <dbReference type="SAM" id="MobiDB-lite"/>
    </source>
</evidence>
<feature type="region of interest" description="Disordered" evidence="2">
    <location>
        <begin position="114"/>
        <end position="144"/>
    </location>
</feature>
<feature type="non-terminal residue" evidence="3">
    <location>
        <position position="1"/>
    </location>
</feature>
<dbReference type="EMBL" id="CAJHJF010006987">
    <property type="protein sequence ID" value="CAD6960271.1"/>
    <property type="molecule type" value="Genomic_DNA"/>
</dbReference>
<sequence>MVQVEEDVNAEGVGRHPGKLGVGSEQKKAQTWLDACSRRVPTCPSASKEREVRSPPMMQGVAPGSGQKRPAMLPTRLPVIDKTEELTPAQMAKWSVKVAGRADNVFPIFASATKEVSAPSKRTTSQAGPLPAQNGSQAPVGAGHIGTSRAGALLEASQHFDLSKASLAAQHAYTLGAVPNTSNLQAGSTIGVPSSSFRREDRRTTRSGQILRHDEAIRRSSGVQDIPLLERPTQTFVSGVGGSRDVLPEEVHPFRLPYTNKRPRTGAWQAWTDEAVKELEVERQRRIRLKRKERKLANAQNGDGASSKVDDLDDEDSLFGNDFEGDGIDGDEGERPVRLSIRKSMVLLQSLRQSRLLHMTALLPPFSIRNAPSTSSATWMSSTSNALISGAKRTRSGIVKSGALPQGSVSLPEFSYISPLPPSLTHHFDLRQPHFLLQLGCADVRIGPHLFLRTKFWEVRPDMEGIQATRMAAQRTGRQEQLSGEPSVTRAGTQTPRGAASTILNSIPPQGIWANDPAYRPRPPIIVVEFQENPSMRYVLPLWATAVECTRFLRAKPSADMSKDKAQYELVLTFGVPALGSAARSHSAALVSAEAVAQKKARQQKELAKRKAEEKAAKEAAEAKAQAAAAAVAAAIIATATVTTTTTGTDVAEVASQAPTEPEPRPTMQTRSRMSTQAAPALDKPAGLGSNIPTVPTARQETPPPLPPTHPTLGLKNQDWLV</sequence>
<evidence type="ECO:0000313" key="4">
    <source>
        <dbReference type="Proteomes" id="UP000836404"/>
    </source>
</evidence>
<feature type="compositionally biased region" description="Polar residues" evidence="2">
    <location>
        <begin position="186"/>
        <end position="196"/>
    </location>
</feature>
<feature type="compositionally biased region" description="Polar residues" evidence="2">
    <location>
        <begin position="120"/>
        <end position="137"/>
    </location>
</feature>
<keyword evidence="1" id="KW-0175">Coiled coil</keyword>
<protein>
    <submittedName>
        <fullName evidence="3">Uncharacterized protein</fullName>
    </submittedName>
</protein>
<feature type="region of interest" description="Disordered" evidence="2">
    <location>
        <begin position="475"/>
        <end position="496"/>
    </location>
</feature>
<name>A0A9N8MDS6_9BASI</name>
<feature type="region of interest" description="Disordered" evidence="2">
    <location>
        <begin position="41"/>
        <end position="72"/>
    </location>
</feature>
<feature type="region of interest" description="Disordered" evidence="2">
    <location>
        <begin position="1"/>
        <end position="26"/>
    </location>
</feature>